<feature type="compositionally biased region" description="Basic and acidic residues" evidence="1">
    <location>
        <begin position="337"/>
        <end position="348"/>
    </location>
</feature>
<feature type="region of interest" description="Disordered" evidence="1">
    <location>
        <begin position="475"/>
        <end position="498"/>
    </location>
</feature>
<comment type="caution">
    <text evidence="3">The sequence shown here is derived from an EMBL/GenBank/DDBJ whole genome shotgun (WGS) entry which is preliminary data.</text>
</comment>
<name>A0A2M8Q0S6_9CHLR</name>
<sequence length="947" mass="101688">MFDDEYLPEWLIAGGITFAGRKGAKAAAESTVPPWERPLPKLAAMLSDFEAPAEALPPAWTSAESAPEGPAFEQPAEIVPPAFQSHQTECAEADIFADVAPHQASEAQPAESPAAESAPLDDPFKDLEWTSQALASMPTDQFDEMPNFEISWLSEATLPQSESEQPSAPSAPRFETSWLSEATLPQSESERPSAPSAPQFETDWLSQLDAVAAEPPSAEATASSDWLDDFGTTEDLFSSAAPEPTAESMPTLSEPSALSQPMDIPAPTVKPVSDSDDWLSALGVEEFVSAMPSDERIAFDQLQGAPEQATESVPDWLMEQPQRARSDDLPDWLSDDSPEHAAEDDVPDWLHADTIMSRPEAPTPTPEPLADAEIPAWMRELAPQPPAKPSLMGNTAVSDDMAWLDQFDFESPAVPELPDIPKPSRSVSPPVEGKSALEEIDLDALLGDAPDFDLPEASLVPIDLDEDFDFDALPEVPSAPPAAVEPLPASSPAVAPVPSTRATAEVTAASELPEWVAEMRPDSKPSLRIGDQEVELEERPLSALPESLLALRERIKKLPSAPAAESTDSPLSGIPEALQPIALEAMPSLVMPRSALATAAQLAGVQALRKIVAAQEAILKHRETADISAPVHLKLRAWLKLDRLVLTIFLIAVMILPFFANLADLVPAPRLADLDSAAQARLVAVSNAVESIPSGAAVLVAFEYVPTAVGEMDDLARAVLRDLFRRNVRPIVLSTGPASALHAQHLIYQLGRDTTELKLLGRNEPFVPRRDYNVLGYLPGGASGVRALANALYDDALQQQVIFGSDLNGAPSGISLDQIAILRANPIFVLAHNQETVQTWIEQFRPPPNAPSGSTLRLVIATSAVATAAVQAYAAAEPERVIGTLSGLRDALLYRELRAQYADAQARERAERRWQSVGFAAFAAALAILIGAALSMVQYLAQRRRAQ</sequence>
<feature type="region of interest" description="Disordered" evidence="1">
    <location>
        <begin position="97"/>
        <end position="273"/>
    </location>
</feature>
<accession>A0A2M8Q0S6</accession>
<evidence type="ECO:0000256" key="2">
    <source>
        <dbReference type="SAM" id="Phobius"/>
    </source>
</evidence>
<evidence type="ECO:0000313" key="3">
    <source>
        <dbReference type="EMBL" id="PJF43404.1"/>
    </source>
</evidence>
<feature type="transmembrane region" description="Helical" evidence="2">
    <location>
        <begin position="644"/>
        <end position="663"/>
    </location>
</feature>
<gene>
    <name evidence="3" type="ORF">CUN50_00330</name>
</gene>
<feature type="transmembrane region" description="Helical" evidence="2">
    <location>
        <begin position="917"/>
        <end position="941"/>
    </location>
</feature>
<evidence type="ECO:0000313" key="4">
    <source>
        <dbReference type="Proteomes" id="UP000228947"/>
    </source>
</evidence>
<reference evidence="3 4" key="1">
    <citation type="submission" date="2017-11" db="EMBL/GenBank/DDBJ databases">
        <title>Evolution of Phototrophy in the Chloroflexi Phylum Driven by Horizontal Gene Transfer.</title>
        <authorList>
            <person name="Ward L.M."/>
            <person name="Hemp J."/>
            <person name="Shih P.M."/>
            <person name="Mcglynn S.E."/>
            <person name="Fischer W."/>
        </authorList>
    </citation>
    <scope>NUCLEOTIDE SEQUENCE [LARGE SCALE GENOMIC DNA]</scope>
    <source>
        <strain evidence="3">CP1_1M</strain>
    </source>
</reference>
<feature type="compositionally biased region" description="Low complexity" evidence="1">
    <location>
        <begin position="103"/>
        <end position="118"/>
    </location>
</feature>
<keyword evidence="2" id="KW-0812">Transmembrane</keyword>
<feature type="compositionally biased region" description="Polar residues" evidence="1">
    <location>
        <begin position="248"/>
        <end position="259"/>
    </location>
</feature>
<feature type="region of interest" description="Disordered" evidence="1">
    <location>
        <begin position="414"/>
        <end position="433"/>
    </location>
</feature>
<organism evidence="3 4">
    <name type="scientific">Candidatus Thermofonsia Clade 1 bacterium</name>
    <dbReference type="NCBI Taxonomy" id="2364210"/>
    <lineage>
        <taxon>Bacteria</taxon>
        <taxon>Bacillati</taxon>
        <taxon>Chloroflexota</taxon>
        <taxon>Candidatus Thermofontia</taxon>
        <taxon>Candidatus Thermofonsia Clade 1</taxon>
    </lineage>
</organism>
<dbReference type="AlphaFoldDB" id="A0A2M8Q0S6"/>
<feature type="compositionally biased region" description="Low complexity" evidence="1">
    <location>
        <begin position="210"/>
        <end position="224"/>
    </location>
</feature>
<feature type="compositionally biased region" description="Low complexity" evidence="1">
    <location>
        <begin position="159"/>
        <end position="172"/>
    </location>
</feature>
<evidence type="ECO:0000256" key="1">
    <source>
        <dbReference type="SAM" id="MobiDB-lite"/>
    </source>
</evidence>
<keyword evidence="2" id="KW-1133">Transmembrane helix</keyword>
<protein>
    <submittedName>
        <fullName evidence="3">Uncharacterized protein</fullName>
    </submittedName>
</protein>
<proteinExistence type="predicted"/>
<keyword evidence="2" id="KW-0472">Membrane</keyword>
<feature type="region of interest" description="Disordered" evidence="1">
    <location>
        <begin position="298"/>
        <end position="348"/>
    </location>
</feature>
<dbReference type="EMBL" id="PGTL01000001">
    <property type="protein sequence ID" value="PJF43404.1"/>
    <property type="molecule type" value="Genomic_DNA"/>
</dbReference>
<dbReference type="Proteomes" id="UP000228947">
    <property type="component" value="Unassembled WGS sequence"/>
</dbReference>